<comment type="caution">
    <text evidence="2">The sequence shown here is derived from an EMBL/GenBank/DDBJ whole genome shotgun (WGS) entry which is preliminary data.</text>
</comment>
<evidence type="ECO:0000313" key="2">
    <source>
        <dbReference type="EMBL" id="MFC7703275.1"/>
    </source>
</evidence>
<evidence type="ECO:0000313" key="3">
    <source>
        <dbReference type="Proteomes" id="UP001596516"/>
    </source>
</evidence>
<dbReference type="InterPro" id="IPR009506">
    <property type="entry name" value="YjiS-like"/>
</dbReference>
<feature type="domain" description="YjiS-like" evidence="1">
    <location>
        <begin position="25"/>
        <end position="60"/>
    </location>
</feature>
<sequence length="71" mass="7964">MAYAHNTQAGHASILDRAATLVAAVRDAIERRRVYRQTLRELNALSTRELNDLGINRSMVTRIALEAAMQK</sequence>
<dbReference type="Proteomes" id="UP001596516">
    <property type="component" value="Unassembled WGS sequence"/>
</dbReference>
<accession>A0ABW2UJ53</accession>
<dbReference type="EMBL" id="JBHTFQ010000002">
    <property type="protein sequence ID" value="MFC7703275.1"/>
    <property type="molecule type" value="Genomic_DNA"/>
</dbReference>
<evidence type="ECO:0000259" key="1">
    <source>
        <dbReference type="Pfam" id="PF06568"/>
    </source>
</evidence>
<protein>
    <submittedName>
        <fullName evidence="2">DUF1127 domain-containing protein</fullName>
    </submittedName>
</protein>
<reference evidence="3" key="1">
    <citation type="journal article" date="2019" name="Int. J. Syst. Evol. Microbiol.">
        <title>The Global Catalogue of Microorganisms (GCM) 10K type strain sequencing project: providing services to taxonomists for standard genome sequencing and annotation.</title>
        <authorList>
            <consortium name="The Broad Institute Genomics Platform"/>
            <consortium name="The Broad Institute Genome Sequencing Center for Infectious Disease"/>
            <person name="Wu L."/>
            <person name="Ma J."/>
        </authorList>
    </citation>
    <scope>NUCLEOTIDE SEQUENCE [LARGE SCALE GENOMIC DNA]</scope>
    <source>
        <strain evidence="3">CGMCC 1.12750</strain>
    </source>
</reference>
<keyword evidence="3" id="KW-1185">Reference proteome</keyword>
<gene>
    <name evidence="2" type="ORF">ACFQXB_03590</name>
</gene>
<dbReference type="RefSeq" id="WP_377399264.1">
    <property type="nucleotide sequence ID" value="NZ_JBHTFQ010000002.1"/>
</dbReference>
<proteinExistence type="predicted"/>
<name>A0ABW2UJ53_9RHOB</name>
<dbReference type="Pfam" id="PF06568">
    <property type="entry name" value="YjiS-like"/>
    <property type="match status" value="1"/>
</dbReference>
<organism evidence="2 3">
    <name type="scientific">Plastorhodobacter daqingensis</name>
    <dbReference type="NCBI Taxonomy" id="1387281"/>
    <lineage>
        <taxon>Bacteria</taxon>
        <taxon>Pseudomonadati</taxon>
        <taxon>Pseudomonadota</taxon>
        <taxon>Alphaproteobacteria</taxon>
        <taxon>Rhodobacterales</taxon>
        <taxon>Paracoccaceae</taxon>
        <taxon>Plastorhodobacter</taxon>
    </lineage>
</organism>